<name>A0AAV6ULZ4_9ARAC</name>
<organism evidence="1 2">
    <name type="scientific">Oedothorax gibbosus</name>
    <dbReference type="NCBI Taxonomy" id="931172"/>
    <lineage>
        <taxon>Eukaryota</taxon>
        <taxon>Metazoa</taxon>
        <taxon>Ecdysozoa</taxon>
        <taxon>Arthropoda</taxon>
        <taxon>Chelicerata</taxon>
        <taxon>Arachnida</taxon>
        <taxon>Araneae</taxon>
        <taxon>Araneomorphae</taxon>
        <taxon>Entelegynae</taxon>
        <taxon>Araneoidea</taxon>
        <taxon>Linyphiidae</taxon>
        <taxon>Erigoninae</taxon>
        <taxon>Oedothorax</taxon>
    </lineage>
</organism>
<comment type="caution">
    <text evidence="1">The sequence shown here is derived from an EMBL/GenBank/DDBJ whole genome shotgun (WGS) entry which is preliminary data.</text>
</comment>
<dbReference type="PANTHER" id="PTHR36688">
    <property type="entry name" value="ENDO/EXONUCLEASE/PHOSPHATASE DOMAIN-CONTAINING PROTEIN"/>
    <property type="match status" value="1"/>
</dbReference>
<protein>
    <submittedName>
        <fullName evidence="1">Uncharacterized protein</fullName>
    </submittedName>
</protein>
<dbReference type="InterPro" id="IPR052560">
    <property type="entry name" value="RdDP_mobile_element"/>
</dbReference>
<dbReference type="InterPro" id="IPR036691">
    <property type="entry name" value="Endo/exonu/phosph_ase_sf"/>
</dbReference>
<dbReference type="Proteomes" id="UP000827092">
    <property type="component" value="Unassembled WGS sequence"/>
</dbReference>
<dbReference type="PANTHER" id="PTHR36688:SF2">
    <property type="entry name" value="ENDONUCLEASE_EXONUCLEASE_PHOSPHATASE DOMAIN-CONTAINING PROTEIN"/>
    <property type="match status" value="1"/>
</dbReference>
<dbReference type="AlphaFoldDB" id="A0AAV6ULZ4"/>
<dbReference type="EMBL" id="JAFNEN010000340">
    <property type="protein sequence ID" value="KAG8185314.1"/>
    <property type="molecule type" value="Genomic_DNA"/>
</dbReference>
<evidence type="ECO:0000313" key="2">
    <source>
        <dbReference type="Proteomes" id="UP000827092"/>
    </source>
</evidence>
<accession>A0AAV6ULZ4</accession>
<reference evidence="1 2" key="1">
    <citation type="journal article" date="2022" name="Nat. Ecol. Evol.">
        <title>A masculinizing supergene underlies an exaggerated male reproductive morph in a spider.</title>
        <authorList>
            <person name="Hendrickx F."/>
            <person name="De Corte Z."/>
            <person name="Sonet G."/>
            <person name="Van Belleghem S.M."/>
            <person name="Kostlbacher S."/>
            <person name="Vangestel C."/>
        </authorList>
    </citation>
    <scope>NUCLEOTIDE SEQUENCE [LARGE SCALE GENOMIC DNA]</scope>
    <source>
        <strain evidence="1">W744_W776</strain>
    </source>
</reference>
<dbReference type="Gene3D" id="3.60.10.10">
    <property type="entry name" value="Endonuclease/exonuclease/phosphatase"/>
    <property type="match status" value="1"/>
</dbReference>
<sequence>MKRNQAGQTVEDFIDSNAMFLMYNPNDPNTFIHYCGSSTNPDLAMVSTNIADQYAKTVIGDPGSGHRMTKLTFEMKTKVKNCVPRVMWNFKKAKWNDFTTLAQTLVQEIPNDLTPYQEAKAFSDALKTSAKKNIPRGRIFQ</sequence>
<evidence type="ECO:0000313" key="1">
    <source>
        <dbReference type="EMBL" id="KAG8185314.1"/>
    </source>
</evidence>
<gene>
    <name evidence="1" type="ORF">JTE90_013005</name>
</gene>
<proteinExistence type="predicted"/>
<keyword evidence="2" id="KW-1185">Reference proteome</keyword>